<evidence type="ECO:0000313" key="2">
    <source>
        <dbReference type="EMBL" id="SIQ72366.1"/>
    </source>
</evidence>
<protein>
    <submittedName>
        <fullName evidence="2">Phosphocarrier protein</fullName>
    </submittedName>
</protein>
<accession>A0A1N6V432</accession>
<organism evidence="2 3">
    <name type="scientific">Domibacillus enclensis</name>
    <dbReference type="NCBI Taxonomy" id="1017273"/>
    <lineage>
        <taxon>Bacteria</taxon>
        <taxon>Bacillati</taxon>
        <taxon>Bacillota</taxon>
        <taxon>Bacilli</taxon>
        <taxon>Bacillales</taxon>
        <taxon>Bacillaceae</taxon>
        <taxon>Domibacillus</taxon>
    </lineage>
</organism>
<dbReference type="STRING" id="1017273.SAMN05443094_103445"/>
<dbReference type="SUPFAM" id="SSF55594">
    <property type="entry name" value="HPr-like"/>
    <property type="match status" value="1"/>
</dbReference>
<name>A0A1N6V432_9BACI</name>
<dbReference type="EMBL" id="FTLX01000003">
    <property type="protein sequence ID" value="SIQ72366.1"/>
    <property type="molecule type" value="Genomic_DNA"/>
</dbReference>
<dbReference type="Gene3D" id="3.30.1340.10">
    <property type="entry name" value="HPr-like"/>
    <property type="match status" value="1"/>
</dbReference>
<sequence>MEISNTFAQLVVDINRTAQQFASSIVIKTDQRSIDAKSILGLTYSVLSSKTFELEIHGEDEEEAKKEMVKVFHHYNVSVKVNE</sequence>
<gene>
    <name evidence="2" type="ORF">SAMN05443094_103445</name>
</gene>
<evidence type="ECO:0000313" key="3">
    <source>
        <dbReference type="Proteomes" id="UP000186385"/>
    </source>
</evidence>
<reference evidence="2 3" key="1">
    <citation type="submission" date="2017-01" db="EMBL/GenBank/DDBJ databases">
        <authorList>
            <person name="Mah S.A."/>
            <person name="Swanson W.J."/>
            <person name="Moy G.W."/>
            <person name="Vacquier V.D."/>
        </authorList>
    </citation>
    <scope>NUCLEOTIDE SEQUENCE [LARGE SCALE GENOMIC DNA]</scope>
    <source>
        <strain evidence="2 3">NIO-1016</strain>
    </source>
</reference>
<feature type="domain" description="HPr" evidence="1">
    <location>
        <begin position="15"/>
        <end position="72"/>
    </location>
</feature>
<dbReference type="RefSeq" id="WP_052698384.1">
    <property type="nucleotide sequence ID" value="NZ_FTLX01000003.1"/>
</dbReference>
<dbReference type="Proteomes" id="UP000186385">
    <property type="component" value="Unassembled WGS sequence"/>
</dbReference>
<evidence type="ECO:0000259" key="1">
    <source>
        <dbReference type="Pfam" id="PF00381"/>
    </source>
</evidence>
<dbReference type="AlphaFoldDB" id="A0A1N6V432"/>
<dbReference type="Pfam" id="PF00381">
    <property type="entry name" value="PTS-HPr"/>
    <property type="match status" value="1"/>
</dbReference>
<proteinExistence type="predicted"/>
<dbReference type="InterPro" id="IPR000032">
    <property type="entry name" value="HPr-like"/>
</dbReference>
<dbReference type="InterPro" id="IPR035895">
    <property type="entry name" value="HPr-like_sf"/>
</dbReference>